<reference evidence="2 3" key="1">
    <citation type="submission" date="2023-08" db="EMBL/GenBank/DDBJ databases">
        <title>Complete genome sequence of Geobacillus thermodenitrificans K1041, a genetically tractable strain representative of the genus Geobacillus.</title>
        <authorList>
            <person name="Kani S."/>
            <person name="Suzuki H."/>
        </authorList>
    </citation>
    <scope>NUCLEOTIDE SEQUENCE [LARGE SCALE GENOMIC DNA]</scope>
    <source>
        <strain evidence="2 3">K1041</strain>
    </source>
</reference>
<dbReference type="EMBL" id="CP133461">
    <property type="protein sequence ID" value="WMV77791.1"/>
    <property type="molecule type" value="Genomic_DNA"/>
</dbReference>
<accession>A0ABY9QGT4</accession>
<feature type="region of interest" description="Disordered" evidence="1">
    <location>
        <begin position="36"/>
        <end position="57"/>
    </location>
</feature>
<sequence length="74" mass="8683">MSDQESKRQFQDDFDQYWMDNVIRTPKNYVYQVGYEASSGNPTGDHQEAKKRVNGRTAEPEKNVLSVFAFWMES</sequence>
<evidence type="ECO:0000313" key="3">
    <source>
        <dbReference type="Proteomes" id="UP001297580"/>
    </source>
</evidence>
<dbReference type="RefSeq" id="WP_172437865.1">
    <property type="nucleotide sequence ID" value="NZ_CP017690.1"/>
</dbReference>
<keyword evidence="3" id="KW-1185">Reference proteome</keyword>
<proteinExistence type="predicted"/>
<gene>
    <name evidence="2" type="ORF">HSX42_08650</name>
</gene>
<organism evidence="2 3">
    <name type="scientific">Geobacillus thermodenitrificans</name>
    <dbReference type="NCBI Taxonomy" id="33940"/>
    <lineage>
        <taxon>Bacteria</taxon>
        <taxon>Bacillati</taxon>
        <taxon>Bacillota</taxon>
        <taxon>Bacilli</taxon>
        <taxon>Bacillales</taxon>
        <taxon>Anoxybacillaceae</taxon>
        <taxon>Geobacillus</taxon>
    </lineage>
</organism>
<evidence type="ECO:0000256" key="1">
    <source>
        <dbReference type="SAM" id="MobiDB-lite"/>
    </source>
</evidence>
<evidence type="ECO:0000313" key="2">
    <source>
        <dbReference type="EMBL" id="WMV77791.1"/>
    </source>
</evidence>
<protein>
    <submittedName>
        <fullName evidence="2">Uncharacterized protein</fullName>
    </submittedName>
</protein>
<name>A0ABY9QGT4_GEOTD</name>
<dbReference type="Proteomes" id="UP001297580">
    <property type="component" value="Chromosome"/>
</dbReference>